<reference evidence="10" key="1">
    <citation type="submission" date="2022-07" db="EMBL/GenBank/DDBJ databases">
        <title>Characterization of the Novel Bacterium Alteromonas immobilis LMIT006 and Alteromonas gregis LMIT007.</title>
        <authorList>
            <person name="Lin X."/>
        </authorList>
    </citation>
    <scope>NUCLEOTIDE SEQUENCE</scope>
    <source>
        <strain evidence="10">LMIT007</strain>
    </source>
</reference>
<dbReference type="NCBIfam" id="TIGR00688">
    <property type="entry name" value="rarD"/>
    <property type="match status" value="1"/>
</dbReference>
<evidence type="ECO:0000256" key="5">
    <source>
        <dbReference type="ARBA" id="ARBA00022692"/>
    </source>
</evidence>
<dbReference type="PANTHER" id="PTHR22911:SF137">
    <property type="entry name" value="SOLUTE CARRIER FAMILY 35 MEMBER G2-RELATED"/>
    <property type="match status" value="1"/>
</dbReference>
<feature type="transmembrane region" description="Helical" evidence="8">
    <location>
        <begin position="177"/>
        <end position="194"/>
    </location>
</feature>
<feature type="transmembrane region" description="Helical" evidence="8">
    <location>
        <begin position="126"/>
        <end position="143"/>
    </location>
</feature>
<name>A0AA41X2C8_9ALTE</name>
<dbReference type="Pfam" id="PF00892">
    <property type="entry name" value="EamA"/>
    <property type="match status" value="2"/>
</dbReference>
<proteinExistence type="inferred from homology"/>
<feature type="transmembrane region" description="Helical" evidence="8">
    <location>
        <begin position="70"/>
        <end position="90"/>
    </location>
</feature>
<dbReference type="Proteomes" id="UP001165413">
    <property type="component" value="Unassembled WGS sequence"/>
</dbReference>
<evidence type="ECO:0000256" key="2">
    <source>
        <dbReference type="ARBA" id="ARBA00007362"/>
    </source>
</evidence>
<evidence type="ECO:0000313" key="11">
    <source>
        <dbReference type="Proteomes" id="UP001165413"/>
    </source>
</evidence>
<dbReference type="AlphaFoldDB" id="A0AA41X2C8"/>
<dbReference type="InterPro" id="IPR000620">
    <property type="entry name" value="EamA_dom"/>
</dbReference>
<comment type="subcellular location">
    <subcellularLocation>
        <location evidence="1">Cell membrane</location>
        <topology evidence="1">Multi-pass membrane protein</topology>
    </subcellularLocation>
</comment>
<feature type="domain" description="EamA" evidence="9">
    <location>
        <begin position="6"/>
        <end position="142"/>
    </location>
</feature>
<evidence type="ECO:0000313" key="10">
    <source>
        <dbReference type="EMBL" id="MCP3428226.1"/>
    </source>
</evidence>
<evidence type="ECO:0000256" key="6">
    <source>
        <dbReference type="ARBA" id="ARBA00022989"/>
    </source>
</evidence>
<comment type="caution">
    <text evidence="10">The sequence shown here is derived from an EMBL/GenBank/DDBJ whole genome shotgun (WGS) entry which is preliminary data.</text>
</comment>
<comment type="similarity">
    <text evidence="2">Belongs to the EamA transporter family.</text>
</comment>
<evidence type="ECO:0000256" key="8">
    <source>
        <dbReference type="SAM" id="Phobius"/>
    </source>
</evidence>
<feature type="transmembrane region" description="Helical" evidence="8">
    <location>
        <begin position="7"/>
        <end position="25"/>
    </location>
</feature>
<feature type="transmembrane region" description="Helical" evidence="8">
    <location>
        <begin position="206"/>
        <end position="227"/>
    </location>
</feature>
<evidence type="ECO:0000256" key="3">
    <source>
        <dbReference type="ARBA" id="ARBA00022448"/>
    </source>
</evidence>
<evidence type="ECO:0000259" key="9">
    <source>
        <dbReference type="Pfam" id="PF00892"/>
    </source>
</evidence>
<evidence type="ECO:0000256" key="4">
    <source>
        <dbReference type="ARBA" id="ARBA00022475"/>
    </source>
</evidence>
<sequence>MSDQKAGVLLAIAAYFMWGLAPIYFKQLQDIPAVEILMHRIVWSAVVLVGLIFALRQIAKVKAALQSSKVMLMLLASGILLGGNWLLFIWAINNDHLLEASLGYYINPLFNVLFGFIFLGERFRRLQKVAVGLAFSGVLILLITFGEVPVIALTLALSFSLYGLLRKQVSVDSIPGLLIETLMMLPLALAYWLWTDSPTSNFAHNTATLNALLIFAGIITTAPLLCFTAAARRILYSTLGFFQYIGPTLMFVLAVLLYKEPFTLERLITFGFVWAGLAIFTFDAYQHHKKNKL</sequence>
<feature type="domain" description="EamA" evidence="9">
    <location>
        <begin position="151"/>
        <end position="281"/>
    </location>
</feature>
<evidence type="ECO:0000256" key="7">
    <source>
        <dbReference type="ARBA" id="ARBA00023136"/>
    </source>
</evidence>
<feature type="transmembrane region" description="Helical" evidence="8">
    <location>
        <begin position="234"/>
        <end position="258"/>
    </location>
</feature>
<keyword evidence="5 8" id="KW-0812">Transmembrane</keyword>
<dbReference type="SUPFAM" id="SSF103481">
    <property type="entry name" value="Multidrug resistance efflux transporter EmrE"/>
    <property type="match status" value="2"/>
</dbReference>
<evidence type="ECO:0000256" key="1">
    <source>
        <dbReference type="ARBA" id="ARBA00004651"/>
    </source>
</evidence>
<keyword evidence="6 8" id="KW-1133">Transmembrane helix</keyword>
<organism evidence="10 11">
    <name type="scientific">Opacimonas viscosa</name>
    <dbReference type="NCBI Taxonomy" id="2961944"/>
    <lineage>
        <taxon>Bacteria</taxon>
        <taxon>Pseudomonadati</taxon>
        <taxon>Pseudomonadota</taxon>
        <taxon>Gammaproteobacteria</taxon>
        <taxon>Alteromonadales</taxon>
        <taxon>Alteromonadaceae</taxon>
        <taxon>Opacimonas</taxon>
    </lineage>
</organism>
<keyword evidence="11" id="KW-1185">Reference proteome</keyword>
<dbReference type="InterPro" id="IPR037185">
    <property type="entry name" value="EmrE-like"/>
</dbReference>
<protein>
    <submittedName>
        <fullName evidence="10">EamA family transporter RarD</fullName>
    </submittedName>
</protein>
<feature type="transmembrane region" description="Helical" evidence="8">
    <location>
        <begin position="264"/>
        <end position="285"/>
    </location>
</feature>
<gene>
    <name evidence="10" type="primary">rarD</name>
    <name evidence="10" type="ORF">NLF92_04630</name>
</gene>
<dbReference type="PANTHER" id="PTHR22911">
    <property type="entry name" value="ACYL-MALONYL CONDENSING ENZYME-RELATED"/>
    <property type="match status" value="1"/>
</dbReference>
<accession>A0AA41X2C8</accession>
<keyword evidence="7 8" id="KW-0472">Membrane</keyword>
<dbReference type="InterPro" id="IPR004626">
    <property type="entry name" value="RarD"/>
</dbReference>
<keyword evidence="4" id="KW-1003">Cell membrane</keyword>
<feature type="transmembrane region" description="Helical" evidence="8">
    <location>
        <begin position="102"/>
        <end position="119"/>
    </location>
</feature>
<dbReference type="EMBL" id="JANATA010000005">
    <property type="protein sequence ID" value="MCP3428226.1"/>
    <property type="molecule type" value="Genomic_DNA"/>
</dbReference>
<dbReference type="GO" id="GO:0005886">
    <property type="term" value="C:plasma membrane"/>
    <property type="evidence" value="ECO:0007669"/>
    <property type="project" value="UniProtKB-SubCell"/>
</dbReference>
<keyword evidence="3" id="KW-0813">Transport</keyword>
<feature type="transmembrane region" description="Helical" evidence="8">
    <location>
        <begin position="37"/>
        <end position="58"/>
    </location>
</feature>